<proteinExistence type="predicted"/>
<feature type="region of interest" description="Disordered" evidence="3">
    <location>
        <begin position="631"/>
        <end position="658"/>
    </location>
</feature>
<name>A0A9P3PXU7_LYOSH</name>
<dbReference type="Pfam" id="PF00172">
    <property type="entry name" value="Zn_clus"/>
    <property type="match status" value="1"/>
</dbReference>
<dbReference type="InterPro" id="IPR007219">
    <property type="entry name" value="XnlR_reg_dom"/>
</dbReference>
<accession>A0A9P3PXU7</accession>
<dbReference type="Proteomes" id="UP001063166">
    <property type="component" value="Unassembled WGS sequence"/>
</dbReference>
<dbReference type="GO" id="GO:0008270">
    <property type="term" value="F:zinc ion binding"/>
    <property type="evidence" value="ECO:0007669"/>
    <property type="project" value="InterPro"/>
</dbReference>
<keyword evidence="2" id="KW-0539">Nucleus</keyword>
<dbReference type="Gene3D" id="4.10.240.10">
    <property type="entry name" value="Zn(2)-C6 fungal-type DNA-binding domain"/>
    <property type="match status" value="1"/>
</dbReference>
<dbReference type="GO" id="GO:0000981">
    <property type="term" value="F:DNA-binding transcription factor activity, RNA polymerase II-specific"/>
    <property type="evidence" value="ECO:0007669"/>
    <property type="project" value="InterPro"/>
</dbReference>
<protein>
    <submittedName>
        <fullName evidence="5">Expressed protein</fullName>
    </submittedName>
</protein>
<evidence type="ECO:0000256" key="3">
    <source>
        <dbReference type="SAM" id="MobiDB-lite"/>
    </source>
</evidence>
<dbReference type="SMART" id="SM00066">
    <property type="entry name" value="GAL4"/>
    <property type="match status" value="1"/>
</dbReference>
<dbReference type="PROSITE" id="PS50048">
    <property type="entry name" value="ZN2_CY6_FUNGAL_2"/>
    <property type="match status" value="1"/>
</dbReference>
<keyword evidence="1" id="KW-0479">Metal-binding</keyword>
<dbReference type="InterPro" id="IPR050987">
    <property type="entry name" value="AtrR-like"/>
</dbReference>
<dbReference type="AlphaFoldDB" id="A0A9P3PXU7"/>
<feature type="domain" description="Zn(2)-C6 fungal-type" evidence="4">
    <location>
        <begin position="35"/>
        <end position="68"/>
    </location>
</feature>
<sequence length="769" mass="86534">MVFVNGLVLPVSSSTAVVTNLFLRLQPLDHRLQGARDTCKQKKIKCDSSIMPGNRCTNCITAQLECTHRGASVNNKAFSPWNPKGPAPQLGILPPDPQAALHPLLRPMVRSFPSLALDIQLRFKALSQHAFNLEWELSNMKDRDSSAPVTSSSSTRETSQESQPGDPTVCPPDHDEVDIADQETRQNMRSPDETFHFRRSQFWNSPWESARDETFSPMYEFPDHQLLLELVGIFFDQVNPFYPLLHRPTYEKAVKAQDVSERPSIWGDSPWVLLDGVDSHHSAGWKWFCQIPRGRRLSARTLSLCEIQTLCLSILFRQTSSQPEICWSMIGTGIRFAQEVGVHRKKPTHTPTIEDELWKRCFWILVCMDAMLCSFLGRPRATTFDDFNLPLPLDRDDEYWEMTEPASDIAKPASKPSQASYFIAYIKLIEILDYAQQTLYAVDQLKRSRGPTRGQSNESVVAHLDSELNQWFEHVPDHLKWGSITPESVFYDQSAMLHASYNHIRILVHRPFIATPKNLPPPPFPSLAICAHAARTCAHILKSQSQQGTTYLPFAQVQSTVFISAVVLLLNYWTCLKSSKQPRDSVQDLESVQDCLFVLSRLEERWWTAGRMRDVIHELASYGHVPFPLSAEGRNANSGDAGPSGAPDHTPDQVGTSETFQNSTWSWQDFAQDAIQSTPGPSTSSLDGALGSEFWSYGAQDAPALTQPLAELAPLTQYIHQAQDNTQWPLTMPTGMDSMDFSDAAMPWLQQPQSSGAWVWDGAHNIWTG</sequence>
<organism evidence="5 6">
    <name type="scientific">Lyophyllum shimeji</name>
    <name type="common">Hon-shimeji</name>
    <name type="synonym">Tricholoma shimeji</name>
    <dbReference type="NCBI Taxonomy" id="47721"/>
    <lineage>
        <taxon>Eukaryota</taxon>
        <taxon>Fungi</taxon>
        <taxon>Dikarya</taxon>
        <taxon>Basidiomycota</taxon>
        <taxon>Agaricomycotina</taxon>
        <taxon>Agaricomycetes</taxon>
        <taxon>Agaricomycetidae</taxon>
        <taxon>Agaricales</taxon>
        <taxon>Tricholomatineae</taxon>
        <taxon>Lyophyllaceae</taxon>
        <taxon>Lyophyllum</taxon>
    </lineage>
</organism>
<dbReference type="PANTHER" id="PTHR46910:SF38">
    <property type="entry name" value="ZN(2)-C6 FUNGAL-TYPE DOMAIN-CONTAINING PROTEIN"/>
    <property type="match status" value="1"/>
</dbReference>
<keyword evidence="6" id="KW-1185">Reference proteome</keyword>
<dbReference type="SMART" id="SM00906">
    <property type="entry name" value="Fungal_trans"/>
    <property type="match status" value="1"/>
</dbReference>
<dbReference type="PANTHER" id="PTHR46910">
    <property type="entry name" value="TRANSCRIPTION FACTOR PDR1"/>
    <property type="match status" value="1"/>
</dbReference>
<dbReference type="GO" id="GO:0006351">
    <property type="term" value="P:DNA-templated transcription"/>
    <property type="evidence" value="ECO:0007669"/>
    <property type="project" value="InterPro"/>
</dbReference>
<evidence type="ECO:0000259" key="4">
    <source>
        <dbReference type="PROSITE" id="PS50048"/>
    </source>
</evidence>
<comment type="caution">
    <text evidence="5">The sequence shown here is derived from an EMBL/GenBank/DDBJ whole genome shotgun (WGS) entry which is preliminary data.</text>
</comment>
<evidence type="ECO:0000256" key="1">
    <source>
        <dbReference type="ARBA" id="ARBA00022723"/>
    </source>
</evidence>
<dbReference type="InterPro" id="IPR036864">
    <property type="entry name" value="Zn2-C6_fun-type_DNA-bd_sf"/>
</dbReference>
<dbReference type="SUPFAM" id="SSF57701">
    <property type="entry name" value="Zn2/Cys6 DNA-binding domain"/>
    <property type="match status" value="1"/>
</dbReference>
<dbReference type="CDD" id="cd00067">
    <property type="entry name" value="GAL4"/>
    <property type="match status" value="1"/>
</dbReference>
<dbReference type="Pfam" id="PF04082">
    <property type="entry name" value="Fungal_trans"/>
    <property type="match status" value="1"/>
</dbReference>
<gene>
    <name evidence="5" type="primary">GIN1</name>
    <name evidence="5" type="ORF">LshimejAT787_1901080</name>
</gene>
<evidence type="ECO:0000256" key="2">
    <source>
        <dbReference type="ARBA" id="ARBA00023242"/>
    </source>
</evidence>
<dbReference type="CDD" id="cd12148">
    <property type="entry name" value="fungal_TF_MHR"/>
    <property type="match status" value="1"/>
</dbReference>
<dbReference type="OrthoDB" id="4456959at2759"/>
<evidence type="ECO:0000313" key="6">
    <source>
        <dbReference type="Proteomes" id="UP001063166"/>
    </source>
</evidence>
<dbReference type="InterPro" id="IPR001138">
    <property type="entry name" value="Zn2Cys6_DnaBD"/>
</dbReference>
<evidence type="ECO:0000313" key="5">
    <source>
        <dbReference type="EMBL" id="GLB45030.1"/>
    </source>
</evidence>
<dbReference type="GO" id="GO:0003677">
    <property type="term" value="F:DNA binding"/>
    <property type="evidence" value="ECO:0007669"/>
    <property type="project" value="InterPro"/>
</dbReference>
<feature type="region of interest" description="Disordered" evidence="3">
    <location>
        <begin position="142"/>
        <end position="176"/>
    </location>
</feature>
<feature type="compositionally biased region" description="Low complexity" evidence="3">
    <location>
        <begin position="146"/>
        <end position="163"/>
    </location>
</feature>
<reference evidence="5" key="1">
    <citation type="submission" date="2022-07" db="EMBL/GenBank/DDBJ databases">
        <title>The genome of Lyophyllum shimeji provides insight into the initial evolution of ectomycorrhizal fungal genome.</title>
        <authorList>
            <person name="Kobayashi Y."/>
            <person name="Shibata T."/>
            <person name="Hirakawa H."/>
            <person name="Shigenobu S."/>
            <person name="Nishiyama T."/>
            <person name="Yamada A."/>
            <person name="Hasebe M."/>
            <person name="Kawaguchi M."/>
        </authorList>
    </citation>
    <scope>NUCLEOTIDE SEQUENCE</scope>
    <source>
        <strain evidence="5">AT787</strain>
    </source>
</reference>
<dbReference type="EMBL" id="BRPK01000019">
    <property type="protein sequence ID" value="GLB45030.1"/>
    <property type="molecule type" value="Genomic_DNA"/>
</dbReference>